<evidence type="ECO:0000313" key="1">
    <source>
        <dbReference type="EMBL" id="CAD7204318.1"/>
    </source>
</evidence>
<name>A0A7R8VTG3_TIMDO</name>
<gene>
    <name evidence="1" type="ORF">TDIB3V08_LOCUS10477</name>
</gene>
<dbReference type="EMBL" id="OA572066">
    <property type="protein sequence ID" value="CAD7204318.1"/>
    <property type="molecule type" value="Genomic_DNA"/>
</dbReference>
<reference evidence="1" key="1">
    <citation type="submission" date="2020-11" db="EMBL/GenBank/DDBJ databases">
        <authorList>
            <person name="Tran Van P."/>
        </authorList>
    </citation>
    <scope>NUCLEOTIDE SEQUENCE</scope>
</reference>
<protein>
    <submittedName>
        <fullName evidence="1">Uncharacterized protein</fullName>
    </submittedName>
</protein>
<proteinExistence type="predicted"/>
<accession>A0A7R8VTG3</accession>
<organism evidence="1">
    <name type="scientific">Timema douglasi</name>
    <name type="common">Walking stick</name>
    <dbReference type="NCBI Taxonomy" id="61478"/>
    <lineage>
        <taxon>Eukaryota</taxon>
        <taxon>Metazoa</taxon>
        <taxon>Ecdysozoa</taxon>
        <taxon>Arthropoda</taxon>
        <taxon>Hexapoda</taxon>
        <taxon>Insecta</taxon>
        <taxon>Pterygota</taxon>
        <taxon>Neoptera</taxon>
        <taxon>Polyneoptera</taxon>
        <taxon>Phasmatodea</taxon>
        <taxon>Timematodea</taxon>
        <taxon>Timematoidea</taxon>
        <taxon>Timematidae</taxon>
        <taxon>Timema</taxon>
    </lineage>
</organism>
<sequence length="352" mass="36959">MRKLGTGSGQLAGSEKVDRLASKLGTGSGQLAGSERVYRLVSKLGTGSGQLAGSERVDRLASKLGTGSGQLAGSERSMTCRSLWSTSTTSPSTMISMILMTACSSTGISINTSISPGSIFAGIGITICVAGIGLVPPNRKSLRPTTRQDCLRRLLGGAPCGNTSHHLLLSRHAIQDNIHNSSCSPGVGVAPSSNRGVAVGDGPMPAVGRGVQVHYIVAVHLLLRVERPVQVTPTAKHVHTSPHCCGRVKVAVRGRSTLKSAVSCQSAPKKPRGYCKVSKSSMYLSVDIAPVECQQIQHVHLLGEAIDVLHEPSEDVHAVVNDAGRMAVPRARNLATHLRYAPLQGYCNEFIP</sequence>
<dbReference type="AlphaFoldDB" id="A0A7R8VTG3"/>